<organism evidence="5 6">
    <name type="scientific">Paenibacillus taihuensis</name>
    <dbReference type="NCBI Taxonomy" id="1156355"/>
    <lineage>
        <taxon>Bacteria</taxon>
        <taxon>Bacillati</taxon>
        <taxon>Bacillota</taxon>
        <taxon>Bacilli</taxon>
        <taxon>Bacillales</taxon>
        <taxon>Paenibacillaceae</taxon>
        <taxon>Paenibacillus</taxon>
    </lineage>
</organism>
<evidence type="ECO:0000256" key="1">
    <source>
        <dbReference type="ARBA" id="ARBA00023015"/>
    </source>
</evidence>
<accession>A0A3D9R1K4</accession>
<keyword evidence="1" id="KW-0805">Transcription regulation</keyword>
<evidence type="ECO:0000256" key="3">
    <source>
        <dbReference type="ARBA" id="ARBA00023163"/>
    </source>
</evidence>
<dbReference type="Pfam" id="PF01047">
    <property type="entry name" value="MarR"/>
    <property type="match status" value="1"/>
</dbReference>
<dbReference type="PANTHER" id="PTHR33164">
    <property type="entry name" value="TRANSCRIPTIONAL REGULATOR, MARR FAMILY"/>
    <property type="match status" value="1"/>
</dbReference>
<dbReference type="Gene3D" id="1.10.10.10">
    <property type="entry name" value="Winged helix-like DNA-binding domain superfamily/Winged helix DNA-binding domain"/>
    <property type="match status" value="1"/>
</dbReference>
<dbReference type="GO" id="GO:0003677">
    <property type="term" value="F:DNA binding"/>
    <property type="evidence" value="ECO:0007669"/>
    <property type="project" value="UniProtKB-KW"/>
</dbReference>
<protein>
    <submittedName>
        <fullName evidence="5">DNA-binding MarR family transcriptional regulator</fullName>
    </submittedName>
</protein>
<feature type="domain" description="HTH marR-type" evidence="4">
    <location>
        <begin position="1"/>
        <end position="143"/>
    </location>
</feature>
<dbReference type="PANTHER" id="PTHR33164:SF105">
    <property type="entry name" value="TRANSCRIPTIONAL REPRESSOR PROTEIN-RELATED"/>
    <property type="match status" value="1"/>
</dbReference>
<name>A0A3D9R1K4_9BACL</name>
<dbReference type="GO" id="GO:0003700">
    <property type="term" value="F:DNA-binding transcription factor activity"/>
    <property type="evidence" value="ECO:0007669"/>
    <property type="project" value="InterPro"/>
</dbReference>
<dbReference type="PROSITE" id="PS50995">
    <property type="entry name" value="HTH_MARR_2"/>
    <property type="match status" value="1"/>
</dbReference>
<dbReference type="SUPFAM" id="SSF46785">
    <property type="entry name" value="Winged helix' DNA-binding domain"/>
    <property type="match status" value="1"/>
</dbReference>
<dbReference type="PROSITE" id="PS01117">
    <property type="entry name" value="HTH_MARR_1"/>
    <property type="match status" value="1"/>
</dbReference>
<evidence type="ECO:0000313" key="5">
    <source>
        <dbReference type="EMBL" id="REE68098.1"/>
    </source>
</evidence>
<comment type="caution">
    <text evidence="5">The sequence shown here is derived from an EMBL/GenBank/DDBJ whole genome shotgun (WGS) entry which is preliminary data.</text>
</comment>
<dbReference type="EMBL" id="QTTN01000038">
    <property type="protein sequence ID" value="REE68098.1"/>
    <property type="molecule type" value="Genomic_DNA"/>
</dbReference>
<dbReference type="InterPro" id="IPR036388">
    <property type="entry name" value="WH-like_DNA-bd_sf"/>
</dbReference>
<sequence>MANDINIAAICNCTKIRRAQRHITRLYDTCLAESGAGVRATQFAILGLLKREGPKTMMELANMMTMDRATIGHNLRPLERDGLVRIEVSQSDRRARIVSVTDEGKKRIEIGRSGWERAQTEFEGLLGHEQAQSMRNMMDEVIGLSFSIN</sequence>
<dbReference type="InterPro" id="IPR011991">
    <property type="entry name" value="ArsR-like_HTH"/>
</dbReference>
<dbReference type="InterPro" id="IPR023187">
    <property type="entry name" value="Tscrpt_reg_MarR-type_CS"/>
</dbReference>
<dbReference type="CDD" id="cd00090">
    <property type="entry name" value="HTH_ARSR"/>
    <property type="match status" value="1"/>
</dbReference>
<dbReference type="Proteomes" id="UP000256304">
    <property type="component" value="Unassembled WGS sequence"/>
</dbReference>
<dbReference type="InterPro" id="IPR000835">
    <property type="entry name" value="HTH_MarR-typ"/>
</dbReference>
<gene>
    <name evidence="5" type="ORF">A8990_13827</name>
</gene>
<dbReference type="GO" id="GO:0006950">
    <property type="term" value="P:response to stress"/>
    <property type="evidence" value="ECO:0007669"/>
    <property type="project" value="TreeGrafter"/>
</dbReference>
<dbReference type="RefSeq" id="WP_181909759.1">
    <property type="nucleotide sequence ID" value="NZ_QTTN01000038.1"/>
</dbReference>
<keyword evidence="3" id="KW-0804">Transcription</keyword>
<keyword evidence="6" id="KW-1185">Reference proteome</keyword>
<dbReference type="InterPro" id="IPR036390">
    <property type="entry name" value="WH_DNA-bd_sf"/>
</dbReference>
<reference evidence="5 6" key="1">
    <citation type="submission" date="2018-08" db="EMBL/GenBank/DDBJ databases">
        <title>Genomic Encyclopedia of Type Strains, Phase III (KMG-III): the genomes of soil and plant-associated and newly described type strains.</title>
        <authorList>
            <person name="Whitman W."/>
        </authorList>
    </citation>
    <scope>NUCLEOTIDE SEQUENCE [LARGE SCALE GENOMIC DNA]</scope>
    <source>
        <strain evidence="5 6">CGMCC 1.10966</strain>
    </source>
</reference>
<dbReference type="AlphaFoldDB" id="A0A3D9R1K4"/>
<keyword evidence="2 5" id="KW-0238">DNA-binding</keyword>
<evidence type="ECO:0000313" key="6">
    <source>
        <dbReference type="Proteomes" id="UP000256304"/>
    </source>
</evidence>
<dbReference type="SMART" id="SM00347">
    <property type="entry name" value="HTH_MARR"/>
    <property type="match status" value="1"/>
</dbReference>
<evidence type="ECO:0000256" key="2">
    <source>
        <dbReference type="ARBA" id="ARBA00023125"/>
    </source>
</evidence>
<proteinExistence type="predicted"/>
<dbReference type="InterPro" id="IPR039422">
    <property type="entry name" value="MarR/SlyA-like"/>
</dbReference>
<evidence type="ECO:0000259" key="4">
    <source>
        <dbReference type="PROSITE" id="PS50995"/>
    </source>
</evidence>